<accession>A0A4Y2NLT2</accession>
<evidence type="ECO:0000313" key="2">
    <source>
        <dbReference type="Proteomes" id="UP000499080"/>
    </source>
</evidence>
<organism evidence="1 2">
    <name type="scientific">Araneus ventricosus</name>
    <name type="common">Orbweaver spider</name>
    <name type="synonym">Epeira ventricosa</name>
    <dbReference type="NCBI Taxonomy" id="182803"/>
    <lineage>
        <taxon>Eukaryota</taxon>
        <taxon>Metazoa</taxon>
        <taxon>Ecdysozoa</taxon>
        <taxon>Arthropoda</taxon>
        <taxon>Chelicerata</taxon>
        <taxon>Arachnida</taxon>
        <taxon>Araneae</taxon>
        <taxon>Araneomorphae</taxon>
        <taxon>Entelegynae</taxon>
        <taxon>Araneoidea</taxon>
        <taxon>Araneidae</taxon>
        <taxon>Araneus</taxon>
    </lineage>
</organism>
<proteinExistence type="predicted"/>
<dbReference type="AlphaFoldDB" id="A0A4Y2NLT2"/>
<reference evidence="1 2" key="1">
    <citation type="journal article" date="2019" name="Sci. Rep.">
        <title>Orb-weaving spider Araneus ventricosus genome elucidates the spidroin gene catalogue.</title>
        <authorList>
            <person name="Kono N."/>
            <person name="Nakamura H."/>
            <person name="Ohtoshi R."/>
            <person name="Moran D.A.P."/>
            <person name="Shinohara A."/>
            <person name="Yoshida Y."/>
            <person name="Fujiwara M."/>
            <person name="Mori M."/>
            <person name="Tomita M."/>
            <person name="Arakawa K."/>
        </authorList>
    </citation>
    <scope>NUCLEOTIDE SEQUENCE [LARGE SCALE GENOMIC DNA]</scope>
</reference>
<comment type="caution">
    <text evidence="1">The sequence shown here is derived from an EMBL/GenBank/DDBJ whole genome shotgun (WGS) entry which is preliminary data.</text>
</comment>
<protein>
    <recommendedName>
        <fullName evidence="3">Peptidase A2 domain-containing protein</fullName>
    </recommendedName>
</protein>
<sequence>MNKESSVNHLFEAYEDDVMSPHTSMGEVNGFPVPILCDTGSSIDVMCLKVVKPELFTGEHAWVQQPLDDAPVCLLLAEVELK</sequence>
<dbReference type="EMBL" id="BGPR01009512">
    <property type="protein sequence ID" value="GBN40468.1"/>
    <property type="molecule type" value="Genomic_DNA"/>
</dbReference>
<evidence type="ECO:0008006" key="3">
    <source>
        <dbReference type="Google" id="ProtNLM"/>
    </source>
</evidence>
<gene>
    <name evidence="1" type="ORF">AVEN_239055_1</name>
</gene>
<name>A0A4Y2NLT2_ARAVE</name>
<evidence type="ECO:0000313" key="1">
    <source>
        <dbReference type="EMBL" id="GBN40468.1"/>
    </source>
</evidence>
<dbReference type="Proteomes" id="UP000499080">
    <property type="component" value="Unassembled WGS sequence"/>
</dbReference>
<dbReference type="OrthoDB" id="6447727at2759"/>
<keyword evidence="2" id="KW-1185">Reference proteome</keyword>